<feature type="repeat" description="ANK" evidence="1">
    <location>
        <begin position="58"/>
        <end position="83"/>
    </location>
</feature>
<dbReference type="OrthoDB" id="6084362at2759"/>
<dbReference type="GeneID" id="6750681"/>
<dbReference type="InterPro" id="IPR001299">
    <property type="entry name" value="Ependymin"/>
</dbReference>
<evidence type="ECO:0000256" key="1">
    <source>
        <dbReference type="PROSITE-ProRule" id="PRU00023"/>
    </source>
</evidence>
<dbReference type="PROSITE" id="PS50088">
    <property type="entry name" value="ANK_REPEAT"/>
    <property type="match status" value="1"/>
</dbReference>
<keyword evidence="3" id="KW-1185">Reference proteome</keyword>
<dbReference type="PANTHER" id="PTHR10697:SF13">
    <property type="entry name" value="RICIN B LECTIN DOMAIN-CONTAINING PROTEIN"/>
    <property type="match status" value="1"/>
</dbReference>
<dbReference type="InterPro" id="IPR036770">
    <property type="entry name" value="Ankyrin_rpt-contain_sf"/>
</dbReference>
<dbReference type="OMA" id="ERLCIKQ"/>
<dbReference type="RefSeq" id="XP_002109466.1">
    <property type="nucleotide sequence ID" value="XM_002109430.1"/>
</dbReference>
<dbReference type="PROSITE" id="PS50297">
    <property type="entry name" value="ANK_REP_REGION"/>
    <property type="match status" value="1"/>
</dbReference>
<dbReference type="SUPFAM" id="SSF48403">
    <property type="entry name" value="Ankyrin repeat"/>
    <property type="match status" value="1"/>
</dbReference>
<dbReference type="PhylomeDB" id="B3RPG6"/>
<dbReference type="HOGENOM" id="CLU_875300_0_0_1"/>
<accession>B3RPG6</accession>
<dbReference type="Proteomes" id="UP000009022">
    <property type="component" value="Unassembled WGS sequence"/>
</dbReference>
<sequence length="318" mass="34964">MEMFRRSDWSKTSVLFSKTRNTAAHDILQAAKSSDMLLLQQVLPNEGIEIFANQLDRDRLAPLHYAARGGNVELIEGLIARGAVYASKKPCCVPGQWSGMILQGGFDSMGKGKAQKNITFAAKLHVYLDAKMGKYRVDESITTSKSNITVISDYKAGLQYLVIGKKCTTSKLMGKFPNLCIPKTANFLGSGVLGLKLNYDLFSFSSTDRKTAGIVAVTDKGCLPVFESITLPVAGKTPQQVAVSQIFSNIKPGIKDDSIFKKPSNCPSQPEKVIQGLDPLTYLHERLCIKQTVKKEFFLLLLSCKAVDKNQRNDSLDD</sequence>
<dbReference type="InParanoid" id="B3RPG6"/>
<name>B3RPG6_TRIAD</name>
<dbReference type="Pfam" id="PF00811">
    <property type="entry name" value="Ependymin"/>
    <property type="match status" value="1"/>
</dbReference>
<dbReference type="GO" id="GO:0005764">
    <property type="term" value="C:lysosome"/>
    <property type="evidence" value="ECO:0000318"/>
    <property type="project" value="GO_Central"/>
</dbReference>
<evidence type="ECO:0000313" key="3">
    <source>
        <dbReference type="Proteomes" id="UP000009022"/>
    </source>
</evidence>
<dbReference type="GO" id="GO:0007160">
    <property type="term" value="P:cell-matrix adhesion"/>
    <property type="evidence" value="ECO:0007669"/>
    <property type="project" value="InterPro"/>
</dbReference>
<reference evidence="2 3" key="1">
    <citation type="journal article" date="2008" name="Nature">
        <title>The Trichoplax genome and the nature of placozoans.</title>
        <authorList>
            <person name="Srivastava M."/>
            <person name="Begovic E."/>
            <person name="Chapman J."/>
            <person name="Putnam N.H."/>
            <person name="Hellsten U."/>
            <person name="Kawashima T."/>
            <person name="Kuo A."/>
            <person name="Mitros T."/>
            <person name="Salamov A."/>
            <person name="Carpenter M.L."/>
            <person name="Signorovitch A.Y."/>
            <person name="Moreno M.A."/>
            <person name="Kamm K."/>
            <person name="Grimwood J."/>
            <person name="Schmutz J."/>
            <person name="Shapiro H."/>
            <person name="Grigoriev I.V."/>
            <person name="Buss L.W."/>
            <person name="Schierwater B."/>
            <person name="Dellaporta S.L."/>
            <person name="Rokhsar D.S."/>
        </authorList>
    </citation>
    <scope>NUCLEOTIDE SEQUENCE [LARGE SCALE GENOMIC DNA]</scope>
    <source>
        <strain evidence="2 3">Grell-BS-1999</strain>
    </source>
</reference>
<dbReference type="InterPro" id="IPR002110">
    <property type="entry name" value="Ankyrin_rpt"/>
</dbReference>
<dbReference type="GO" id="GO:0005576">
    <property type="term" value="C:extracellular region"/>
    <property type="evidence" value="ECO:0007669"/>
    <property type="project" value="InterPro"/>
</dbReference>
<dbReference type="CTD" id="6750681"/>
<dbReference type="AlphaFoldDB" id="B3RPG6"/>
<dbReference type="Gene3D" id="1.25.40.20">
    <property type="entry name" value="Ankyrin repeat-containing domain"/>
    <property type="match status" value="1"/>
</dbReference>
<keyword evidence="1" id="KW-0040">ANK repeat</keyword>
<dbReference type="GO" id="GO:0005509">
    <property type="term" value="F:calcium ion binding"/>
    <property type="evidence" value="ECO:0007669"/>
    <property type="project" value="InterPro"/>
</dbReference>
<dbReference type="KEGG" id="tad:TRIADDRAFT_53531"/>
<organism evidence="2 3">
    <name type="scientific">Trichoplax adhaerens</name>
    <name type="common">Trichoplax reptans</name>
    <dbReference type="NCBI Taxonomy" id="10228"/>
    <lineage>
        <taxon>Eukaryota</taxon>
        <taxon>Metazoa</taxon>
        <taxon>Placozoa</taxon>
        <taxon>Uniplacotomia</taxon>
        <taxon>Trichoplacea</taxon>
        <taxon>Trichoplacidae</taxon>
        <taxon>Trichoplax</taxon>
    </lineage>
</organism>
<protein>
    <submittedName>
        <fullName evidence="2">Uncharacterized protein</fullName>
    </submittedName>
</protein>
<gene>
    <name evidence="2" type="ORF">TRIADDRAFT_53531</name>
</gene>
<dbReference type="PANTHER" id="PTHR10697">
    <property type="entry name" value="MAMMALIAN EPENDYMIN-RELATED PROTEIN 1"/>
    <property type="match status" value="1"/>
</dbReference>
<dbReference type="EMBL" id="DS985242">
    <property type="protein sequence ID" value="EDV27632.1"/>
    <property type="molecule type" value="Genomic_DNA"/>
</dbReference>
<evidence type="ECO:0000313" key="2">
    <source>
        <dbReference type="EMBL" id="EDV27632.1"/>
    </source>
</evidence>
<proteinExistence type="predicted"/>